<protein>
    <submittedName>
        <fullName evidence="1">Type IV secretory system conjugative DNA transfer family protein</fullName>
    </submittedName>
</protein>
<evidence type="ECO:0000313" key="2">
    <source>
        <dbReference type="Proteomes" id="UP000309667"/>
    </source>
</evidence>
<evidence type="ECO:0000313" key="1">
    <source>
        <dbReference type="EMBL" id="THV12428.1"/>
    </source>
</evidence>
<comment type="caution">
    <text evidence="1">The sequence shown here is derived from an EMBL/GenBank/DDBJ whole genome shotgun (WGS) entry which is preliminary data.</text>
</comment>
<dbReference type="EMBL" id="STGT01000004">
    <property type="protein sequence ID" value="THV12428.1"/>
    <property type="molecule type" value="Genomic_DNA"/>
</dbReference>
<dbReference type="InterPro" id="IPR003688">
    <property type="entry name" value="TraG/VirD4"/>
</dbReference>
<dbReference type="Proteomes" id="UP000309667">
    <property type="component" value="Unassembled WGS sequence"/>
</dbReference>
<reference evidence="1 2" key="1">
    <citation type="submission" date="2019-04" db="EMBL/GenBank/DDBJ databases">
        <title>Genome sequence of strain 7209-2.</title>
        <authorList>
            <person name="Gao J."/>
            <person name="Sun J."/>
        </authorList>
    </citation>
    <scope>NUCLEOTIDE SEQUENCE [LARGE SCALE GENOMIC DNA]</scope>
    <source>
        <strain evidence="1 2">7209-2</strain>
    </source>
</reference>
<proteinExistence type="predicted"/>
<keyword evidence="2" id="KW-1185">Reference proteome</keyword>
<accession>A0ABY2QU58</accession>
<sequence length="58" mass="6515">MGHTSSEHVVARDLITPDEIMRLLSEAMILNGTGHRPALAQKIRYHADPEFQTLFDPS</sequence>
<organism evidence="1 2">
    <name type="scientific">Rhizobium rhizophilum</name>
    <dbReference type="NCBI Taxonomy" id="1850373"/>
    <lineage>
        <taxon>Bacteria</taxon>
        <taxon>Pseudomonadati</taxon>
        <taxon>Pseudomonadota</taxon>
        <taxon>Alphaproteobacteria</taxon>
        <taxon>Hyphomicrobiales</taxon>
        <taxon>Rhizobiaceae</taxon>
        <taxon>Rhizobium/Agrobacterium group</taxon>
        <taxon>Rhizobium</taxon>
    </lineage>
</organism>
<dbReference type="Pfam" id="PF02534">
    <property type="entry name" value="T4SS-DNA_transf"/>
    <property type="match status" value="1"/>
</dbReference>
<dbReference type="RefSeq" id="WP_136559223.1">
    <property type="nucleotide sequence ID" value="NZ_STGT01000004.1"/>
</dbReference>
<name>A0ABY2QU58_9HYPH</name>
<gene>
    <name evidence="1" type="ORF">E9677_16770</name>
</gene>